<dbReference type="InterPro" id="IPR011021">
    <property type="entry name" value="Arrestin-like_N"/>
</dbReference>
<organism evidence="2 3">
    <name type="scientific">Hyaloscypha hepaticicola</name>
    <dbReference type="NCBI Taxonomy" id="2082293"/>
    <lineage>
        <taxon>Eukaryota</taxon>
        <taxon>Fungi</taxon>
        <taxon>Dikarya</taxon>
        <taxon>Ascomycota</taxon>
        <taxon>Pezizomycotina</taxon>
        <taxon>Leotiomycetes</taxon>
        <taxon>Helotiales</taxon>
        <taxon>Hyaloscyphaceae</taxon>
        <taxon>Hyaloscypha</taxon>
    </lineage>
</organism>
<dbReference type="STRING" id="1745343.A0A2J6PNJ8"/>
<dbReference type="Proteomes" id="UP000235672">
    <property type="component" value="Unassembled WGS sequence"/>
</dbReference>
<evidence type="ECO:0000313" key="3">
    <source>
        <dbReference type="Proteomes" id="UP000235672"/>
    </source>
</evidence>
<keyword evidence="3" id="KW-1185">Reference proteome</keyword>
<reference evidence="2 3" key="1">
    <citation type="submission" date="2016-05" db="EMBL/GenBank/DDBJ databases">
        <title>A degradative enzymes factory behind the ericoid mycorrhizal symbiosis.</title>
        <authorList>
            <consortium name="DOE Joint Genome Institute"/>
            <person name="Martino E."/>
            <person name="Morin E."/>
            <person name="Grelet G."/>
            <person name="Kuo A."/>
            <person name="Kohler A."/>
            <person name="Daghino S."/>
            <person name="Barry K."/>
            <person name="Choi C."/>
            <person name="Cichocki N."/>
            <person name="Clum A."/>
            <person name="Copeland A."/>
            <person name="Hainaut M."/>
            <person name="Haridas S."/>
            <person name="Labutti K."/>
            <person name="Lindquist E."/>
            <person name="Lipzen A."/>
            <person name="Khouja H.-R."/>
            <person name="Murat C."/>
            <person name="Ohm R."/>
            <person name="Olson A."/>
            <person name="Spatafora J."/>
            <person name="Veneault-Fourrey C."/>
            <person name="Henrissat B."/>
            <person name="Grigoriev I."/>
            <person name="Martin F."/>
            <person name="Perotto S."/>
        </authorList>
    </citation>
    <scope>NUCLEOTIDE SEQUENCE [LARGE SCALE GENOMIC DNA]</scope>
    <source>
        <strain evidence="2 3">UAMH 7357</strain>
    </source>
</reference>
<dbReference type="AlphaFoldDB" id="A0A2J6PNJ8"/>
<evidence type="ECO:0000313" key="2">
    <source>
        <dbReference type="EMBL" id="PMD15602.1"/>
    </source>
</evidence>
<dbReference type="Pfam" id="PF00339">
    <property type="entry name" value="Arrestin_N"/>
    <property type="match status" value="1"/>
</dbReference>
<evidence type="ECO:0000259" key="1">
    <source>
        <dbReference type="Pfam" id="PF00339"/>
    </source>
</evidence>
<accession>A0A2J6PNJ8</accession>
<dbReference type="Gene3D" id="2.60.40.640">
    <property type="match status" value="1"/>
</dbReference>
<proteinExistence type="predicted"/>
<protein>
    <recommendedName>
        <fullName evidence="1">Arrestin-like N-terminal domain-containing protein</fullName>
    </recommendedName>
</protein>
<name>A0A2J6PNJ8_9HELO</name>
<dbReference type="InterPro" id="IPR014752">
    <property type="entry name" value="Arrestin-like_C"/>
</dbReference>
<gene>
    <name evidence="2" type="ORF">NA56DRAFT_709733</name>
</gene>
<sequence>MFHDFKIVLDSPPRGFYTYEDEVSGSIVFESSHEGKIGWVYVFFHGWVHAQIFRTRDLQGHIHNYPLKEKQKEILVQTHLKLYEGTEKLRKKVRYEWPFTFSFQDEEGKGETLPTSGKYLYEEDQNAHCSVEYKVVVVRGDIGQMDNHVRSMLDRGDLRYREEGYSESAGFLTRLREKMDGAAEQQLRFVQIRPNAPIDQSMRSSSSTSLNIASHQLPHSKDPQDYDYLTPILDDVNFKFDIQIPRNIIIGEAFPLLLSVSSLSELWNQNPPCVILTYFKLGAWIEDIATINGRSDEELKMHLVGERKHLKVPLGAESVDLGTIYGFTLAGDGIVPSFRTNLLERKYSFRAEFTAEVAGKVYPVLISISIEGRVLSPLKATKIEAVSKKRQVHHPNPQTDLARPIYQRDTASLKLQRTHIGRFSQQVESAHGNQSIMEAAIALSKMFTEAGVQHSFPGDFTMELLPYIDYDESFAPSSDDVGKLQRLFAQKGSQFQVLTPVKSDAPEIQLLFKNFGNSGIETVVIFSGNETHRPSDLTFAKHW</sequence>
<feature type="domain" description="Arrestin-like N-terminal" evidence="1">
    <location>
        <begin position="5"/>
        <end position="147"/>
    </location>
</feature>
<dbReference type="EMBL" id="KZ613512">
    <property type="protein sequence ID" value="PMD15602.1"/>
    <property type="molecule type" value="Genomic_DNA"/>
</dbReference>